<proteinExistence type="predicted"/>
<protein>
    <submittedName>
        <fullName evidence="2">Uncharacterized protein</fullName>
    </submittedName>
</protein>
<dbReference type="OrthoDB" id="5915976at2759"/>
<organism evidence="2 3">
    <name type="scientific">Strongylus vulgaris</name>
    <name type="common">Blood worm</name>
    <dbReference type="NCBI Taxonomy" id="40348"/>
    <lineage>
        <taxon>Eukaryota</taxon>
        <taxon>Metazoa</taxon>
        <taxon>Ecdysozoa</taxon>
        <taxon>Nematoda</taxon>
        <taxon>Chromadorea</taxon>
        <taxon>Rhabditida</taxon>
        <taxon>Rhabditina</taxon>
        <taxon>Rhabditomorpha</taxon>
        <taxon>Strongyloidea</taxon>
        <taxon>Strongylidae</taxon>
        <taxon>Strongylus</taxon>
    </lineage>
</organism>
<evidence type="ECO:0000256" key="1">
    <source>
        <dbReference type="SAM" id="MobiDB-lite"/>
    </source>
</evidence>
<dbReference type="AlphaFoldDB" id="A0A3P7K139"/>
<keyword evidence="3" id="KW-1185">Reference proteome</keyword>
<sequence>MKQGRINRGEVALELDENSNEVRRNNWVRPVEKSKDSDYASIQQKRYSECSDQVFEDAEKVTECRAANQLNGASADIKPSVMVPPNMQQEHVNQNLSSNPPQYLHEVISRSASLPVSAYNVIPKQTAQELRQRVLAESRSPSTPKSVRAFGFDNRSTHSEAERLSTSNLATRNTATTNDMSYVQPSRISINIVSGSVYTHRHV</sequence>
<reference evidence="2 3" key="1">
    <citation type="submission" date="2018-11" db="EMBL/GenBank/DDBJ databases">
        <authorList>
            <consortium name="Pathogen Informatics"/>
        </authorList>
    </citation>
    <scope>NUCLEOTIDE SEQUENCE [LARGE SCALE GENOMIC DNA]</scope>
</reference>
<evidence type="ECO:0000313" key="2">
    <source>
        <dbReference type="EMBL" id="VDM84984.1"/>
    </source>
</evidence>
<gene>
    <name evidence="2" type="ORF">SVUK_LOCUS19982</name>
</gene>
<feature type="region of interest" description="Disordered" evidence="1">
    <location>
        <begin position="136"/>
        <end position="172"/>
    </location>
</feature>
<dbReference type="Proteomes" id="UP000270094">
    <property type="component" value="Unassembled WGS sequence"/>
</dbReference>
<name>A0A3P7K139_STRVU</name>
<evidence type="ECO:0000313" key="3">
    <source>
        <dbReference type="Proteomes" id="UP000270094"/>
    </source>
</evidence>
<dbReference type="EMBL" id="UYYB01135052">
    <property type="protein sequence ID" value="VDM84984.1"/>
    <property type="molecule type" value="Genomic_DNA"/>
</dbReference>
<accession>A0A3P7K139</accession>